<dbReference type="GO" id="GO:0016746">
    <property type="term" value="F:acyltransferase activity"/>
    <property type="evidence" value="ECO:0007669"/>
    <property type="project" value="UniProtKB-KW"/>
</dbReference>
<keyword evidence="3" id="KW-0677">Repeat</keyword>
<evidence type="ECO:0000256" key="2">
    <source>
        <dbReference type="ARBA" id="ARBA00022679"/>
    </source>
</evidence>
<evidence type="ECO:0000259" key="5">
    <source>
        <dbReference type="Pfam" id="PF05523"/>
    </source>
</evidence>
<dbReference type="Pfam" id="PF05523">
    <property type="entry name" value="FdtA"/>
    <property type="match status" value="1"/>
</dbReference>
<keyword evidence="4" id="KW-0012">Acyltransferase</keyword>
<keyword evidence="2" id="KW-0808">Transferase</keyword>
<dbReference type="RefSeq" id="WP_135872540.1">
    <property type="nucleotide sequence ID" value="NZ_SRSC01000005.1"/>
</dbReference>
<dbReference type="Pfam" id="PF00132">
    <property type="entry name" value="Hexapep"/>
    <property type="match status" value="3"/>
</dbReference>
<accession>A0A4S1CBA3</accession>
<dbReference type="PANTHER" id="PTHR43300:SF4">
    <property type="entry name" value="ACYL-[ACYL-CARRIER-PROTEIN]--UDP-N-ACETYLGLUCOSAMINE O-ACYLTRANSFERASE"/>
    <property type="match status" value="1"/>
</dbReference>
<dbReference type="SUPFAM" id="SSF51161">
    <property type="entry name" value="Trimeric LpxA-like enzymes"/>
    <property type="match status" value="1"/>
</dbReference>
<organism evidence="6 7">
    <name type="scientific">Geomonas terrae</name>
    <dbReference type="NCBI Taxonomy" id="2562681"/>
    <lineage>
        <taxon>Bacteria</taxon>
        <taxon>Pseudomonadati</taxon>
        <taxon>Thermodesulfobacteriota</taxon>
        <taxon>Desulfuromonadia</taxon>
        <taxon>Geobacterales</taxon>
        <taxon>Geobacteraceae</taxon>
        <taxon>Geomonas</taxon>
    </lineage>
</organism>
<comment type="similarity">
    <text evidence="1">Belongs to the transferase hexapeptide repeat family.</text>
</comment>
<dbReference type="Gene3D" id="2.60.120.10">
    <property type="entry name" value="Jelly Rolls"/>
    <property type="match status" value="1"/>
</dbReference>
<feature type="domain" description="Sugar 3,4-ketoisomerase QdtA cupin" evidence="5">
    <location>
        <begin position="187"/>
        <end position="311"/>
    </location>
</feature>
<dbReference type="Proteomes" id="UP000306416">
    <property type="component" value="Unassembled WGS sequence"/>
</dbReference>
<evidence type="ECO:0000313" key="6">
    <source>
        <dbReference type="EMBL" id="TGU70206.1"/>
    </source>
</evidence>
<dbReference type="CDD" id="cd20292">
    <property type="entry name" value="cupin_QdtA-like"/>
    <property type="match status" value="1"/>
</dbReference>
<dbReference type="InterPro" id="IPR011004">
    <property type="entry name" value="Trimer_LpxA-like_sf"/>
</dbReference>
<dbReference type="PROSITE" id="PS00101">
    <property type="entry name" value="HEXAPEP_TRANSFERASES"/>
    <property type="match status" value="1"/>
</dbReference>
<dbReference type="EMBL" id="SRSC01000005">
    <property type="protein sequence ID" value="TGU70206.1"/>
    <property type="molecule type" value="Genomic_DNA"/>
</dbReference>
<dbReference type="InterPro" id="IPR001451">
    <property type="entry name" value="Hexapep"/>
</dbReference>
<dbReference type="SUPFAM" id="SSF51182">
    <property type="entry name" value="RmlC-like cupins"/>
    <property type="match status" value="1"/>
</dbReference>
<evidence type="ECO:0000256" key="1">
    <source>
        <dbReference type="ARBA" id="ARBA00007274"/>
    </source>
</evidence>
<proteinExistence type="inferred from homology"/>
<protein>
    <submittedName>
        <fullName evidence="6">Isomerase</fullName>
    </submittedName>
</protein>
<keyword evidence="6" id="KW-0413">Isomerase</keyword>
<reference evidence="6 7" key="1">
    <citation type="submission" date="2019-04" db="EMBL/GenBank/DDBJ databases">
        <title>Geobacter oryzae sp. nov., ferric-reducing bacteria isolated from paddy soil.</title>
        <authorList>
            <person name="Xu Z."/>
            <person name="Masuda Y."/>
            <person name="Itoh H."/>
            <person name="Senoo K."/>
        </authorList>
    </citation>
    <scope>NUCLEOTIDE SEQUENCE [LARGE SCALE GENOMIC DNA]</scope>
    <source>
        <strain evidence="6 7">Red111</strain>
    </source>
</reference>
<sequence>MDDVFVHAHGICESRQVGSGTRIWAFAHVLPGAKIGKNCNICDNVFIENDVVIGDDVTIKCGVQIWDGLRIGDKVFIGPNATFTNDIFPRSKEYPEAFAQTRIGDGASIGANATILPGLQIGAKAMIGAGAVVTKNVPPNAIVTGNPATISGYVNISREKVRSFTAGAPDLQSVTEPVSLHVGGAMLYPLPRFSDMRGELSPIDFGKDLPFKPTRHFLVFNVPGGKVRGEHAHKVCAQFLMVIRGKVSIVLDDGNDTCEVSLDSPSAGVYLPPSVWGIQYKFTHDAILSVYASHPYDPEDYIRSYEEYLSYIPNKCMQG</sequence>
<dbReference type="AlphaFoldDB" id="A0A4S1CBA3"/>
<dbReference type="InterPro" id="IPR050179">
    <property type="entry name" value="Trans_hexapeptide_repeat"/>
</dbReference>
<evidence type="ECO:0000256" key="4">
    <source>
        <dbReference type="ARBA" id="ARBA00023315"/>
    </source>
</evidence>
<evidence type="ECO:0000256" key="3">
    <source>
        <dbReference type="ARBA" id="ARBA00022737"/>
    </source>
</evidence>
<dbReference type="InterPro" id="IPR014710">
    <property type="entry name" value="RmlC-like_jellyroll"/>
</dbReference>
<dbReference type="Gene3D" id="2.160.10.10">
    <property type="entry name" value="Hexapeptide repeat proteins"/>
    <property type="match status" value="1"/>
</dbReference>
<keyword evidence="7" id="KW-1185">Reference proteome</keyword>
<dbReference type="InterPro" id="IPR018357">
    <property type="entry name" value="Hexapep_transf_CS"/>
</dbReference>
<dbReference type="InterPro" id="IPR011051">
    <property type="entry name" value="RmlC_Cupin_sf"/>
</dbReference>
<dbReference type="CDD" id="cd03358">
    <property type="entry name" value="LbH_WxcM_N_like"/>
    <property type="match status" value="1"/>
</dbReference>
<gene>
    <name evidence="6" type="ORF">E4633_18580</name>
</gene>
<evidence type="ECO:0000313" key="7">
    <source>
        <dbReference type="Proteomes" id="UP000306416"/>
    </source>
</evidence>
<comment type="caution">
    <text evidence="6">The sequence shown here is derived from an EMBL/GenBank/DDBJ whole genome shotgun (WGS) entry which is preliminary data.</text>
</comment>
<name>A0A4S1CBA3_9BACT</name>
<dbReference type="GO" id="GO:0016853">
    <property type="term" value="F:isomerase activity"/>
    <property type="evidence" value="ECO:0007669"/>
    <property type="project" value="UniProtKB-KW"/>
</dbReference>
<dbReference type="PANTHER" id="PTHR43300">
    <property type="entry name" value="ACETYLTRANSFERASE"/>
    <property type="match status" value="1"/>
</dbReference>
<dbReference type="InterPro" id="IPR008894">
    <property type="entry name" value="QdtA_cupin_dom"/>
</dbReference>